<evidence type="ECO:0000313" key="6">
    <source>
        <dbReference type="EMBL" id="MDV6236595.1"/>
    </source>
</evidence>
<keyword evidence="3" id="KW-0862">Zinc</keyword>
<keyword evidence="4" id="KW-1133">Transmembrane helix</keyword>
<gene>
    <name evidence="6" type="ORF">CH379_013260</name>
</gene>
<feature type="transmembrane region" description="Helical" evidence="4">
    <location>
        <begin position="102"/>
        <end position="118"/>
    </location>
</feature>
<keyword evidence="1" id="KW-0479">Metal-binding</keyword>
<evidence type="ECO:0000256" key="4">
    <source>
        <dbReference type="SAM" id="Phobius"/>
    </source>
</evidence>
<evidence type="ECO:0000256" key="3">
    <source>
        <dbReference type="ARBA" id="ARBA00022833"/>
    </source>
</evidence>
<dbReference type="RefSeq" id="WP_125179582.1">
    <property type="nucleotide sequence ID" value="NZ_NPEF02000015.1"/>
</dbReference>
<name>A0AAE4QQ21_9LEPT</name>
<dbReference type="GO" id="GO:0008270">
    <property type="term" value="F:zinc ion binding"/>
    <property type="evidence" value="ECO:0007669"/>
    <property type="project" value="UniProtKB-KW"/>
</dbReference>
<evidence type="ECO:0000256" key="2">
    <source>
        <dbReference type="ARBA" id="ARBA00022771"/>
    </source>
</evidence>
<dbReference type="Proteomes" id="UP000232122">
    <property type="component" value="Unassembled WGS sequence"/>
</dbReference>
<evidence type="ECO:0000313" key="7">
    <source>
        <dbReference type="Proteomes" id="UP000232122"/>
    </source>
</evidence>
<feature type="transmembrane region" description="Helical" evidence="4">
    <location>
        <begin position="78"/>
        <end position="95"/>
    </location>
</feature>
<evidence type="ECO:0000256" key="1">
    <source>
        <dbReference type="ARBA" id="ARBA00022723"/>
    </source>
</evidence>
<dbReference type="PROSITE" id="PS01358">
    <property type="entry name" value="ZF_RANBP2_1"/>
    <property type="match status" value="1"/>
</dbReference>
<dbReference type="PROSITE" id="PS50199">
    <property type="entry name" value="ZF_RANBP2_2"/>
    <property type="match status" value="1"/>
</dbReference>
<dbReference type="EMBL" id="NPEF02000015">
    <property type="protein sequence ID" value="MDV6236595.1"/>
    <property type="molecule type" value="Genomic_DNA"/>
</dbReference>
<dbReference type="AlphaFoldDB" id="A0AAE4QQ21"/>
<feature type="transmembrane region" description="Helical" evidence="4">
    <location>
        <begin position="48"/>
        <end position="72"/>
    </location>
</feature>
<accession>A0AAE4QQ21</accession>
<dbReference type="SMART" id="SM00547">
    <property type="entry name" value="ZnF_RBZ"/>
    <property type="match status" value="1"/>
</dbReference>
<feature type="transmembrane region" description="Helical" evidence="4">
    <location>
        <begin position="179"/>
        <end position="196"/>
    </location>
</feature>
<dbReference type="InterPro" id="IPR001876">
    <property type="entry name" value="Znf_RanBP2"/>
</dbReference>
<dbReference type="Pfam" id="PF00641">
    <property type="entry name" value="Zn_ribbon_RanBP"/>
    <property type="match status" value="1"/>
</dbReference>
<protein>
    <submittedName>
        <fullName evidence="6">Zinc finger Ran-binding domain-containing protein</fullName>
    </submittedName>
</protein>
<proteinExistence type="predicted"/>
<comment type="caution">
    <text evidence="6">The sequence shown here is derived from an EMBL/GenBank/DDBJ whole genome shotgun (WGS) entry which is preliminary data.</text>
</comment>
<feature type="domain" description="RanBP2-type" evidence="5">
    <location>
        <begin position="1"/>
        <end position="28"/>
    </location>
</feature>
<keyword evidence="7" id="KW-1185">Reference proteome</keyword>
<evidence type="ECO:0000259" key="5">
    <source>
        <dbReference type="PROSITE" id="PS50199"/>
    </source>
</evidence>
<organism evidence="6 7">
    <name type="scientific">Leptospira ellisii</name>
    <dbReference type="NCBI Taxonomy" id="2023197"/>
    <lineage>
        <taxon>Bacteria</taxon>
        <taxon>Pseudomonadati</taxon>
        <taxon>Spirochaetota</taxon>
        <taxon>Spirochaetia</taxon>
        <taxon>Leptospirales</taxon>
        <taxon>Leptospiraceae</taxon>
        <taxon>Leptospira</taxon>
    </lineage>
</organism>
<keyword evidence="4" id="KW-0472">Membrane</keyword>
<reference evidence="6 7" key="1">
    <citation type="journal article" date="2018" name="Microb. Genom.">
        <title>Deciphering the unexplored Leptospira diversity from soils uncovers genomic evolution to virulence.</title>
        <authorList>
            <person name="Thibeaux R."/>
            <person name="Iraola G."/>
            <person name="Ferres I."/>
            <person name="Bierque E."/>
            <person name="Girault D."/>
            <person name="Soupe-Gilbert M.E."/>
            <person name="Picardeau M."/>
            <person name="Goarant C."/>
        </authorList>
    </citation>
    <scope>NUCLEOTIDE SEQUENCE [LARGE SCALE GENOMIC DNA]</scope>
    <source>
        <strain evidence="6 7">ATI7-C-A5</strain>
    </source>
</reference>
<keyword evidence="4" id="KW-0812">Transmembrane</keyword>
<sequence>MKWICHHCGYKNPPELPNCAQCGNAKGENARTAAPGGIFQKILKLGTFGWVLIFLAGLATVILTPILFIIAISHLEGFASILLLLGGFWGAKSAVNSGFGPPAKAVFIVFFSVMGLAIDQPGNYLYNYPIRFLCPSGTSLTRSVDVTHPLPGRTDMTQSFSCVNAQNAEAERISLTQVLGIRFLEYVLIAWILLSVQKLRLERKKVKSG</sequence>
<keyword evidence="2" id="KW-0863">Zinc-finger</keyword>